<feature type="domain" description="DNA-directed DNA polymerase family A palm" evidence="24">
    <location>
        <begin position="932"/>
        <end position="1162"/>
    </location>
</feature>
<dbReference type="GO" id="GO:0006094">
    <property type="term" value="P:gluconeogenesis"/>
    <property type="evidence" value="ECO:0007669"/>
    <property type="project" value="UniProtKB-UniPathway"/>
</dbReference>
<dbReference type="SUPFAM" id="SSF53098">
    <property type="entry name" value="Ribonuclease H-like"/>
    <property type="match status" value="1"/>
</dbReference>
<evidence type="ECO:0000256" key="3">
    <source>
        <dbReference type="ARBA" id="ARBA00004680"/>
    </source>
</evidence>
<comment type="caution">
    <text evidence="25">The sequence shown here is derived from an EMBL/GenBank/DDBJ whole genome shotgun (WGS) entry which is preliminary data.</text>
</comment>
<evidence type="ECO:0000256" key="19">
    <source>
        <dbReference type="ARBA" id="ARBA00024331"/>
    </source>
</evidence>
<evidence type="ECO:0000256" key="18">
    <source>
        <dbReference type="ARBA" id="ARBA00023235"/>
    </source>
</evidence>
<evidence type="ECO:0000256" key="14">
    <source>
        <dbReference type="ARBA" id="ARBA00022932"/>
    </source>
</evidence>
<dbReference type="SMART" id="SM00482">
    <property type="entry name" value="POLAc"/>
    <property type="match status" value="1"/>
</dbReference>
<evidence type="ECO:0000256" key="9">
    <source>
        <dbReference type="ARBA" id="ARBA00022432"/>
    </source>
</evidence>
<dbReference type="InterPro" id="IPR035990">
    <property type="entry name" value="TIM_sf"/>
</dbReference>
<dbReference type="Pfam" id="PF00121">
    <property type="entry name" value="TIM"/>
    <property type="match status" value="1"/>
</dbReference>
<evidence type="ECO:0000256" key="1">
    <source>
        <dbReference type="ARBA" id="ARBA00001946"/>
    </source>
</evidence>
<dbReference type="PROSITE" id="PS51440">
    <property type="entry name" value="TIM_2"/>
    <property type="match status" value="1"/>
</dbReference>
<dbReference type="NCBIfam" id="TIGR00419">
    <property type="entry name" value="tim"/>
    <property type="match status" value="1"/>
</dbReference>
<dbReference type="GO" id="GO:0005760">
    <property type="term" value="C:gamma DNA polymerase complex"/>
    <property type="evidence" value="ECO:0007669"/>
    <property type="project" value="InterPro"/>
</dbReference>
<evidence type="ECO:0000313" key="26">
    <source>
        <dbReference type="Proteomes" id="UP000193685"/>
    </source>
</evidence>
<dbReference type="FunFam" id="3.30.420.390:FF:000003">
    <property type="entry name" value="DNA polymerase gamma, mitochondrial"/>
    <property type="match status" value="1"/>
</dbReference>
<dbReference type="InterPro" id="IPR043502">
    <property type="entry name" value="DNA/RNA_pol_sf"/>
</dbReference>
<evidence type="ECO:0000256" key="11">
    <source>
        <dbReference type="ARBA" id="ARBA00022695"/>
    </source>
</evidence>
<evidence type="ECO:0000259" key="24">
    <source>
        <dbReference type="SMART" id="SM00482"/>
    </source>
</evidence>
<dbReference type="InterPro" id="IPR019760">
    <property type="entry name" value="DNA-dir_DNA_pol_A_CS"/>
</dbReference>
<dbReference type="GO" id="GO:0008408">
    <property type="term" value="F:3'-5' exonuclease activity"/>
    <property type="evidence" value="ECO:0007669"/>
    <property type="project" value="TreeGrafter"/>
</dbReference>
<dbReference type="HAMAP" id="MF_00147_B">
    <property type="entry name" value="TIM_B"/>
    <property type="match status" value="1"/>
</dbReference>
<dbReference type="InterPro" id="IPR001098">
    <property type="entry name" value="DNA-dir_DNA_pol_A_palm_dom"/>
</dbReference>
<evidence type="ECO:0000256" key="16">
    <source>
        <dbReference type="ARBA" id="ARBA00023128"/>
    </source>
</evidence>
<evidence type="ECO:0000256" key="10">
    <source>
        <dbReference type="ARBA" id="ARBA00022679"/>
    </source>
</evidence>
<dbReference type="InterPro" id="IPR022896">
    <property type="entry name" value="TrioseP_Isoase_bac/euk"/>
</dbReference>
<dbReference type="EC" id="2.7.7.7" evidence="8"/>
<keyword evidence="15" id="KW-0238">DNA-binding</keyword>
<gene>
    <name evidence="25" type="ORF">BCR37DRAFT_389504</name>
</gene>
<dbReference type="PANTHER" id="PTHR10267:SF0">
    <property type="entry name" value="DNA POLYMERASE SUBUNIT GAMMA-1"/>
    <property type="match status" value="1"/>
</dbReference>
<evidence type="ECO:0000256" key="15">
    <source>
        <dbReference type="ARBA" id="ARBA00023125"/>
    </source>
</evidence>
<comment type="cofactor">
    <cofactor evidence="1">
        <name>Mg(2+)</name>
        <dbReference type="ChEBI" id="CHEBI:18420"/>
    </cofactor>
</comment>
<dbReference type="RefSeq" id="XP_040722493.1">
    <property type="nucleotide sequence ID" value="XM_040870738.1"/>
</dbReference>
<name>A0A1Y2EWW0_PROLT</name>
<comment type="similarity">
    <text evidence="4">Belongs to the triosephosphate isomerase family.</text>
</comment>
<dbReference type="InterPro" id="IPR000652">
    <property type="entry name" value="Triosephosphate_isomerase"/>
</dbReference>
<keyword evidence="18" id="KW-0413">Isomerase</keyword>
<comment type="subcellular location">
    <subcellularLocation>
        <location evidence="2">Mitochondrion</location>
    </subcellularLocation>
</comment>
<evidence type="ECO:0000313" key="25">
    <source>
        <dbReference type="EMBL" id="ORY76040.1"/>
    </source>
</evidence>
<keyword evidence="26" id="KW-1185">Reference proteome</keyword>
<evidence type="ECO:0000256" key="5">
    <source>
        <dbReference type="ARBA" id="ARBA00007705"/>
    </source>
</evidence>
<dbReference type="Gene3D" id="1.10.150.20">
    <property type="entry name" value="5' to 3' exonuclease, C-terminal subdomain"/>
    <property type="match status" value="1"/>
</dbReference>
<dbReference type="CDD" id="cd00311">
    <property type="entry name" value="TIM"/>
    <property type="match status" value="1"/>
</dbReference>
<dbReference type="InterPro" id="IPR020861">
    <property type="entry name" value="Triosephosphate_isomerase_AS"/>
</dbReference>
<keyword evidence="16" id="KW-0496">Mitochondrion</keyword>
<dbReference type="Gene3D" id="3.20.20.70">
    <property type="entry name" value="Aldolase class I"/>
    <property type="match status" value="1"/>
</dbReference>
<dbReference type="STRING" id="56484.A0A1Y2EWW0"/>
<dbReference type="OMA" id="AMHITNL"/>
<evidence type="ECO:0000256" key="21">
    <source>
        <dbReference type="ARBA" id="ARBA00031966"/>
    </source>
</evidence>
<dbReference type="InterPro" id="IPR041336">
    <property type="entry name" value="DNApol_Exo"/>
</dbReference>
<evidence type="ECO:0000256" key="8">
    <source>
        <dbReference type="ARBA" id="ARBA00012417"/>
    </source>
</evidence>
<dbReference type="InterPro" id="IPR013785">
    <property type="entry name" value="Aldolase_TIM"/>
</dbReference>
<dbReference type="OrthoDB" id="5588663at2759"/>
<reference evidence="25 26" key="1">
    <citation type="submission" date="2016-07" db="EMBL/GenBank/DDBJ databases">
        <title>Pervasive Adenine N6-methylation of Active Genes in Fungi.</title>
        <authorList>
            <consortium name="DOE Joint Genome Institute"/>
            <person name="Mondo S.J."/>
            <person name="Dannebaum R.O."/>
            <person name="Kuo R.C."/>
            <person name="Labutti K."/>
            <person name="Haridas S."/>
            <person name="Kuo A."/>
            <person name="Salamov A."/>
            <person name="Ahrendt S.R."/>
            <person name="Lipzen A."/>
            <person name="Sullivan W."/>
            <person name="Andreopoulos W.B."/>
            <person name="Clum A."/>
            <person name="Lindquist E."/>
            <person name="Daum C."/>
            <person name="Ramamoorthy G.K."/>
            <person name="Gryganskyi A."/>
            <person name="Culley D."/>
            <person name="Magnuson J.K."/>
            <person name="James T.Y."/>
            <person name="O'Malley M.A."/>
            <person name="Stajich J.E."/>
            <person name="Spatafora J.W."/>
            <person name="Visel A."/>
            <person name="Grigoriev I.V."/>
        </authorList>
    </citation>
    <scope>NUCLEOTIDE SEQUENCE [LARGE SCALE GENOMIC DNA]</scope>
    <source>
        <strain evidence="25 26">12-1054</strain>
    </source>
</reference>
<dbReference type="GO" id="GO:0004807">
    <property type="term" value="F:triose-phosphate isomerase activity"/>
    <property type="evidence" value="ECO:0007669"/>
    <property type="project" value="UniProtKB-EC"/>
</dbReference>
<keyword evidence="9" id="KW-0312">Gluconeogenesis</keyword>
<evidence type="ECO:0000256" key="4">
    <source>
        <dbReference type="ARBA" id="ARBA00007422"/>
    </source>
</evidence>
<evidence type="ECO:0000256" key="22">
    <source>
        <dbReference type="ARBA" id="ARBA00049244"/>
    </source>
</evidence>
<keyword evidence="12" id="KW-0235">DNA replication</keyword>
<dbReference type="PROSITE" id="PS00447">
    <property type="entry name" value="DNA_POLYMERASE_A"/>
    <property type="match status" value="1"/>
</dbReference>
<evidence type="ECO:0000256" key="13">
    <source>
        <dbReference type="ARBA" id="ARBA00022842"/>
    </source>
</evidence>
<evidence type="ECO:0000256" key="23">
    <source>
        <dbReference type="ARBA" id="ARBA00057053"/>
    </source>
</evidence>
<dbReference type="UniPathway" id="UPA00138"/>
<dbReference type="GO" id="GO:0006264">
    <property type="term" value="P:mitochondrial DNA replication"/>
    <property type="evidence" value="ECO:0007669"/>
    <property type="project" value="TreeGrafter"/>
</dbReference>
<keyword evidence="13" id="KW-0460">Magnesium</keyword>
<dbReference type="PANTHER" id="PTHR10267">
    <property type="entry name" value="DNA POLYMERASE SUBUNIT GAMMA-1"/>
    <property type="match status" value="1"/>
</dbReference>
<dbReference type="GO" id="GO:0006096">
    <property type="term" value="P:glycolytic process"/>
    <property type="evidence" value="ECO:0007669"/>
    <property type="project" value="UniProtKB-UniPathway"/>
</dbReference>
<comment type="pathway">
    <text evidence="3">Carbohydrate degradation; glycolysis; D-glyceraldehyde 3-phosphate from glycerone phosphate: step 1/1.</text>
</comment>
<dbReference type="GO" id="GO:0003887">
    <property type="term" value="F:DNA-directed DNA polymerase activity"/>
    <property type="evidence" value="ECO:0007669"/>
    <property type="project" value="UniProtKB-KW"/>
</dbReference>
<comment type="similarity">
    <text evidence="5">Belongs to the DNA polymerase type-A family.</text>
</comment>
<dbReference type="FunFam" id="3.20.20.70:FF:000016">
    <property type="entry name" value="Triosephosphate isomerase"/>
    <property type="match status" value="1"/>
</dbReference>
<dbReference type="Proteomes" id="UP000193685">
    <property type="component" value="Unassembled WGS sequence"/>
</dbReference>
<dbReference type="UniPathway" id="UPA00109">
    <property type="reaction ID" value="UER00189"/>
</dbReference>
<comment type="function">
    <text evidence="23">Involved in the replication of mitochondrial DNA.</text>
</comment>
<comment type="catalytic activity">
    <reaction evidence="22">
        <text>DNA(n) + a 2'-deoxyribonucleoside 5'-triphosphate = DNA(n+1) + diphosphate</text>
        <dbReference type="Rhea" id="RHEA:22508"/>
        <dbReference type="Rhea" id="RHEA-COMP:17339"/>
        <dbReference type="Rhea" id="RHEA-COMP:17340"/>
        <dbReference type="ChEBI" id="CHEBI:33019"/>
        <dbReference type="ChEBI" id="CHEBI:61560"/>
        <dbReference type="ChEBI" id="CHEBI:173112"/>
        <dbReference type="EC" id="2.7.7.7"/>
    </reaction>
</comment>
<keyword evidence="11" id="KW-0548">Nucleotidyltransferase</keyword>
<dbReference type="Gene3D" id="3.30.70.370">
    <property type="match status" value="1"/>
</dbReference>
<evidence type="ECO:0000256" key="12">
    <source>
        <dbReference type="ARBA" id="ARBA00022705"/>
    </source>
</evidence>
<evidence type="ECO:0000256" key="20">
    <source>
        <dbReference type="ARBA" id="ARBA00031906"/>
    </source>
</evidence>
<evidence type="ECO:0000256" key="7">
    <source>
        <dbReference type="ARBA" id="ARBA00011940"/>
    </source>
</evidence>
<dbReference type="SUPFAM" id="SSF51351">
    <property type="entry name" value="Triosephosphate isomerase (TIM)"/>
    <property type="match status" value="1"/>
</dbReference>
<dbReference type="SUPFAM" id="SSF56672">
    <property type="entry name" value="DNA/RNA polymerases"/>
    <property type="match status" value="1"/>
</dbReference>
<evidence type="ECO:0000256" key="17">
    <source>
        <dbReference type="ARBA" id="ARBA00023152"/>
    </source>
</evidence>
<accession>A0A1Y2EWW0</accession>
<organism evidence="25 26">
    <name type="scientific">Protomyces lactucae-debilis</name>
    <dbReference type="NCBI Taxonomy" id="2754530"/>
    <lineage>
        <taxon>Eukaryota</taxon>
        <taxon>Fungi</taxon>
        <taxon>Dikarya</taxon>
        <taxon>Ascomycota</taxon>
        <taxon>Taphrinomycotina</taxon>
        <taxon>Taphrinomycetes</taxon>
        <taxon>Taphrinales</taxon>
        <taxon>Protomycetaceae</taxon>
        <taxon>Protomyces</taxon>
    </lineage>
</organism>
<dbReference type="PROSITE" id="PS00171">
    <property type="entry name" value="TIM_1"/>
    <property type="match status" value="1"/>
</dbReference>
<keyword evidence="10" id="KW-0808">Transferase</keyword>
<comment type="pathway">
    <text evidence="19">Carbohydrate biosynthesis.</text>
</comment>
<keyword evidence="14" id="KW-0239">DNA-directed DNA polymerase</keyword>
<dbReference type="GO" id="GO:0003677">
    <property type="term" value="F:DNA binding"/>
    <property type="evidence" value="ECO:0007669"/>
    <property type="project" value="UniProtKB-KW"/>
</dbReference>
<dbReference type="InterPro" id="IPR012337">
    <property type="entry name" value="RNaseH-like_sf"/>
</dbReference>
<keyword evidence="17" id="KW-0324">Glycolysis</keyword>
<dbReference type="EC" id="5.3.1.1" evidence="7"/>
<sequence length="1297" mass="145294">MNGTQASIKQIIESLNAATISKDTEVVVAPPALYLLNARQTLRKDIGVSAQNVFDKPQGAFTGEIAVEQLRDAGADWVILGHSERRTLLSEDDKFVSSKAATALKGGLKVIYCCGENLDQYEAGKTDSIVTAQIGALCDQVQDFADIVIAYEPIWAIGTGKAATPETAQKTHKALRDFLRSRIGEKADEVRIIYGGSVNAKNCSTYASCPDVDGFLVGGASLKPEFQQISRRLVHGLYPTLVPNDTHPYINWMNHGALCAACRAAARPTARLTRRLATLTSQPSQSDLKAQAEAALAKFDEPRRQGKRFNSVGIQQISSQLHAQLFKQPKQPAQALVDLSRQHLLQHDLLGKNSNVAEDIAFDLPPLQGASLDEHFHKLGLEASDPYRDMAKIFATLELPSKPEKWIKQAGWTRYAREGVTQVEHPLEDTFCFDVEVMYNVSHFAVMACVASKDAWYAWLSPWILGESDSPRHLVPLGKEQRKLVVGHNVGYDRSKVLEEYSLKRSPLAFIDTMSLHVAVNGMCSRQRPTWMKHKKKEKEREKLLLQAQESDLGALLEDLGQEEHQDLWITRSSTNSLHEVAQFHCDIKPDKSKRAFFDSTDKQVILDDLHDLLDYCALDVEITHQVYRKVLPTYLEIAPHPVSFSGLLHMNSMVLPVNRNWPKYIESAEKCYQDLSEAVKKRLLSMAEGTLALKDQPDKYEEDPWLRQLDWTAKPLRVVKNKKTGEERVAKNQKMPGMPQWYRDLFPKNDGIINLTVRTRVAPILLRMNWEGHPLVWSDKYGWVIRVEDEESAAVFIEKRFLKCDMINESIERVRFDDATYFKVPHKDGPLARVASPLAKSFVKFFEEGMLNSEFSVAKEALEMNAACSYWISARDRITSQMVVWQNEVDPEGDPDIGLILPQTAPMGTVTRRATEATWMTASNAKKNRVGSELKSMVQAPKDYCFVGADVDSEELWIASLMGDAQFQTHGSTALGWMTLEGTKSAGTDLHSKTAEILGISRGNAKIFNYGRIYGAGLKFAIQLLQQFNPSLSEQEAKKTAEALYAATKGVKGKIAKLQRKAFWRGGTESYVFNRLEAMAELEVPKTPVLGCGITEALLARYLSPGGFLTSRVNWAIQSSGVDYLHLLITSMEYLIRLYGIDARMSITVHDEIRYLVAKQDANTAAFLLQISNLWTRAMFSQQLGIDDLPQSCAFFSEVDVDHVLRKETSMDCITPSNPTAIPPGKSLSIDDTLNFIAERKDSLRPSNPVDLSRWTYQSREPVMNSMEQNALWFLQAQTFKETGAVIKAYDAAHAD</sequence>
<protein>
    <recommendedName>
        <fullName evidence="21">Mitochondrial DNA polymerase catalytic subunit</fullName>
        <ecNumber evidence="8">2.7.7.7</ecNumber>
        <ecNumber evidence="7">5.3.1.1</ecNumber>
    </recommendedName>
    <alternativeName>
        <fullName evidence="20">Triose-phosphate isomerase</fullName>
    </alternativeName>
</protein>
<comment type="subunit">
    <text evidence="6">Homodimer.</text>
</comment>
<dbReference type="FunFam" id="1.10.150.20:FF:000035">
    <property type="entry name" value="DNA polymerase gamma, mitochondrial"/>
    <property type="match status" value="1"/>
</dbReference>
<dbReference type="EMBL" id="MCFI01000024">
    <property type="protein sequence ID" value="ORY76040.1"/>
    <property type="molecule type" value="Genomic_DNA"/>
</dbReference>
<dbReference type="Gene3D" id="3.30.420.390">
    <property type="match status" value="2"/>
</dbReference>
<evidence type="ECO:0000256" key="6">
    <source>
        <dbReference type="ARBA" id="ARBA00011738"/>
    </source>
</evidence>
<evidence type="ECO:0000256" key="2">
    <source>
        <dbReference type="ARBA" id="ARBA00004173"/>
    </source>
</evidence>
<proteinExistence type="inferred from homology"/>
<dbReference type="Pfam" id="PF00476">
    <property type="entry name" value="DNA_pol_A"/>
    <property type="match status" value="1"/>
</dbReference>
<dbReference type="GeneID" id="63787337"/>
<dbReference type="Pfam" id="PF18136">
    <property type="entry name" value="DNApol_Exo"/>
    <property type="match status" value="1"/>
</dbReference>
<dbReference type="PRINTS" id="PR00867">
    <property type="entry name" value="DNAPOLG"/>
</dbReference>
<dbReference type="InterPro" id="IPR002297">
    <property type="entry name" value="DNA-dir_DNA_pol_A_mt"/>
</dbReference>